<proteinExistence type="inferred from homology"/>
<dbReference type="GO" id="GO:0005524">
    <property type="term" value="F:ATP binding"/>
    <property type="evidence" value="ECO:0007669"/>
    <property type="project" value="UniProtKB-UniRule"/>
</dbReference>
<evidence type="ECO:0000256" key="7">
    <source>
        <dbReference type="ARBA" id="ARBA00022777"/>
    </source>
</evidence>
<dbReference type="GO" id="GO:0004674">
    <property type="term" value="F:protein serine/threonine kinase activity"/>
    <property type="evidence" value="ECO:0007669"/>
    <property type="project" value="UniProtKB-KW"/>
</dbReference>
<keyword evidence="5" id="KW-0808">Transferase</keyword>
<protein>
    <recommendedName>
        <fullName evidence="3">non-specific serine/threonine protein kinase</fullName>
        <ecNumber evidence="3">2.7.11.1</ecNumber>
    </recommendedName>
</protein>
<keyword evidence="6 11" id="KW-0547">Nucleotide-binding</keyword>
<dbReference type="Gene3D" id="3.30.310.80">
    <property type="entry name" value="Kinase associated domain 1, KA1"/>
    <property type="match status" value="1"/>
</dbReference>
<comment type="catalytic activity">
    <reaction evidence="9">
        <text>L-threonyl-[protein] + ATP = O-phospho-L-threonyl-[protein] + ADP + H(+)</text>
        <dbReference type="Rhea" id="RHEA:46608"/>
        <dbReference type="Rhea" id="RHEA-COMP:11060"/>
        <dbReference type="Rhea" id="RHEA-COMP:11605"/>
        <dbReference type="ChEBI" id="CHEBI:15378"/>
        <dbReference type="ChEBI" id="CHEBI:30013"/>
        <dbReference type="ChEBI" id="CHEBI:30616"/>
        <dbReference type="ChEBI" id="CHEBI:61977"/>
        <dbReference type="ChEBI" id="CHEBI:456216"/>
        <dbReference type="EC" id="2.7.11.1"/>
    </reaction>
</comment>
<dbReference type="PANTHER" id="PTHR43895">
    <property type="entry name" value="CALCIUM/CALMODULIN-DEPENDENT PROTEIN KINASE KINASE-RELATED"/>
    <property type="match status" value="1"/>
</dbReference>
<evidence type="ECO:0000259" key="15">
    <source>
        <dbReference type="PROSITE" id="PS50816"/>
    </source>
</evidence>
<evidence type="ECO:0000256" key="11">
    <source>
        <dbReference type="PROSITE-ProRule" id="PRU10141"/>
    </source>
</evidence>
<dbReference type="PROSITE" id="PS50011">
    <property type="entry name" value="PROTEIN_KINASE_DOM"/>
    <property type="match status" value="1"/>
</dbReference>
<dbReference type="AlphaFoldDB" id="A0AA88DDI6"/>
<keyword evidence="17" id="KW-1185">Reference proteome</keyword>
<keyword evidence="8 11" id="KW-0067">ATP-binding</keyword>
<dbReference type="InterPro" id="IPR000719">
    <property type="entry name" value="Prot_kinase_dom"/>
</dbReference>
<dbReference type="FunFam" id="3.30.200.20:FF:000003">
    <property type="entry name" value="Non-specific serine/threonine protein kinase"/>
    <property type="match status" value="1"/>
</dbReference>
<dbReference type="PANTHER" id="PTHR43895:SF65">
    <property type="entry name" value="CBL-INTERACTING PROTEIN KINASE 21"/>
    <property type="match status" value="1"/>
</dbReference>
<dbReference type="InterPro" id="IPR004041">
    <property type="entry name" value="NAF_dom"/>
</dbReference>
<gene>
    <name evidence="16" type="ORF">TIFTF001_021297</name>
</gene>
<evidence type="ECO:0000256" key="9">
    <source>
        <dbReference type="ARBA" id="ARBA00047899"/>
    </source>
</evidence>
<evidence type="ECO:0000256" key="13">
    <source>
        <dbReference type="SAM" id="MobiDB-lite"/>
    </source>
</evidence>
<dbReference type="FunFam" id="1.10.510.10:FF:000279">
    <property type="entry name" value="Non-specific serine/threonine protein kinase"/>
    <property type="match status" value="1"/>
</dbReference>
<dbReference type="SUPFAM" id="SSF56112">
    <property type="entry name" value="Protein kinase-like (PK-like)"/>
    <property type="match status" value="1"/>
</dbReference>
<dbReference type="PROSITE" id="PS50816">
    <property type="entry name" value="NAF"/>
    <property type="match status" value="1"/>
</dbReference>
<accession>A0AA88DDI6</accession>
<dbReference type="InterPro" id="IPR018451">
    <property type="entry name" value="NAF/FISL_domain"/>
</dbReference>
<dbReference type="Pfam" id="PF03822">
    <property type="entry name" value="NAF"/>
    <property type="match status" value="1"/>
</dbReference>
<dbReference type="GO" id="GO:0007165">
    <property type="term" value="P:signal transduction"/>
    <property type="evidence" value="ECO:0007669"/>
    <property type="project" value="InterPro"/>
</dbReference>
<evidence type="ECO:0000256" key="6">
    <source>
        <dbReference type="ARBA" id="ARBA00022741"/>
    </source>
</evidence>
<dbReference type="SMART" id="SM00220">
    <property type="entry name" value="S_TKc"/>
    <property type="match status" value="1"/>
</dbReference>
<evidence type="ECO:0000256" key="4">
    <source>
        <dbReference type="ARBA" id="ARBA00022527"/>
    </source>
</evidence>
<evidence type="ECO:0000313" key="16">
    <source>
        <dbReference type="EMBL" id="GMN52151.1"/>
    </source>
</evidence>
<dbReference type="Proteomes" id="UP001187192">
    <property type="component" value="Unassembled WGS sequence"/>
</dbReference>
<sequence>MGFPNNIGKYQIGRTIGEGMFAKVKLAVDTTNGHYVAIKTIDKRMVQREIRTMKILNHPNIVRIHEVLGTKTKIYIVMEYVSGGQLSGKMLYAKRLSESEARKHFQQLIEAVDQCHSKGVYHRDLKPDNLLLDSKGNLKVSDFGLSALRKPGDLLSTTCGSPSYVAPELLVNKEYDGAAADIWSCGVILFELLAGYLPFDDNNLISLYRKITRAQYTCPQWFTESQKMLISRILEPNSKKRITIPEIIDDEWFQKDYIPSCGNERDEIIYLGDVNAAFDSIEEKVTENRITRSSSFINAFQLIAMSKDLDLSGLFEEEASYNWETGRCLFFDDTTKKTRLGSKHTFHETVKKIETAATDARLTVERINNFKMRMHIQQKMTRNPRSYFELSAEVIEVSPTNCAWKYQNLWGSKECTRKYDKKSTLIVPFCKSLSCLLTEKSDSPQKQETAEVSIGSKSTEEKECFPVTDSIKSKDYCGYSST</sequence>
<evidence type="ECO:0000256" key="10">
    <source>
        <dbReference type="ARBA" id="ARBA00048679"/>
    </source>
</evidence>
<feature type="domain" description="NAF" evidence="15">
    <location>
        <begin position="292"/>
        <end position="316"/>
    </location>
</feature>
<evidence type="ECO:0000313" key="17">
    <source>
        <dbReference type="Proteomes" id="UP001187192"/>
    </source>
</evidence>
<feature type="region of interest" description="Disordered" evidence="13">
    <location>
        <begin position="441"/>
        <end position="460"/>
    </location>
</feature>
<dbReference type="PROSITE" id="PS00107">
    <property type="entry name" value="PROTEIN_KINASE_ATP"/>
    <property type="match status" value="1"/>
</dbReference>
<evidence type="ECO:0000256" key="3">
    <source>
        <dbReference type="ARBA" id="ARBA00012513"/>
    </source>
</evidence>
<evidence type="ECO:0000256" key="8">
    <source>
        <dbReference type="ARBA" id="ARBA00022840"/>
    </source>
</evidence>
<comment type="cofactor">
    <cofactor evidence="1">
        <name>Mn(2+)</name>
        <dbReference type="ChEBI" id="CHEBI:29035"/>
    </cofactor>
</comment>
<dbReference type="Gene3D" id="1.10.510.10">
    <property type="entry name" value="Transferase(Phosphotransferase) domain 1"/>
    <property type="match status" value="1"/>
</dbReference>
<dbReference type="CDD" id="cd12195">
    <property type="entry name" value="CIPK_C"/>
    <property type="match status" value="1"/>
</dbReference>
<dbReference type="InterPro" id="IPR017441">
    <property type="entry name" value="Protein_kinase_ATP_BS"/>
</dbReference>
<dbReference type="EC" id="2.7.11.1" evidence="3"/>
<dbReference type="InterPro" id="IPR011009">
    <property type="entry name" value="Kinase-like_dom_sf"/>
</dbReference>
<dbReference type="PROSITE" id="PS00108">
    <property type="entry name" value="PROTEIN_KINASE_ST"/>
    <property type="match status" value="1"/>
</dbReference>
<evidence type="ECO:0000259" key="14">
    <source>
        <dbReference type="PROSITE" id="PS50011"/>
    </source>
</evidence>
<comment type="similarity">
    <text evidence="2">Belongs to the protein kinase superfamily. CAMK Ser/Thr protein kinase family. SNF1 subfamily.</text>
</comment>
<dbReference type="Gene3D" id="3.30.200.20">
    <property type="entry name" value="Phosphorylase Kinase, domain 1"/>
    <property type="match status" value="1"/>
</dbReference>
<comment type="caution">
    <text evidence="16">The sequence shown here is derived from an EMBL/GenBank/DDBJ whole genome shotgun (WGS) entry which is preliminary data.</text>
</comment>
<name>A0AA88DDI6_FICCA</name>
<dbReference type="InterPro" id="IPR008271">
    <property type="entry name" value="Ser/Thr_kinase_AS"/>
</dbReference>
<evidence type="ECO:0000256" key="1">
    <source>
        <dbReference type="ARBA" id="ARBA00001936"/>
    </source>
</evidence>
<comment type="catalytic activity">
    <reaction evidence="10">
        <text>L-seryl-[protein] + ATP = O-phospho-L-seryl-[protein] + ADP + H(+)</text>
        <dbReference type="Rhea" id="RHEA:17989"/>
        <dbReference type="Rhea" id="RHEA-COMP:9863"/>
        <dbReference type="Rhea" id="RHEA-COMP:11604"/>
        <dbReference type="ChEBI" id="CHEBI:15378"/>
        <dbReference type="ChEBI" id="CHEBI:29999"/>
        <dbReference type="ChEBI" id="CHEBI:30616"/>
        <dbReference type="ChEBI" id="CHEBI:83421"/>
        <dbReference type="ChEBI" id="CHEBI:456216"/>
        <dbReference type="EC" id="2.7.11.1"/>
    </reaction>
</comment>
<dbReference type="EMBL" id="BTGU01000040">
    <property type="protein sequence ID" value="GMN52151.1"/>
    <property type="molecule type" value="Genomic_DNA"/>
</dbReference>
<evidence type="ECO:0000256" key="5">
    <source>
        <dbReference type="ARBA" id="ARBA00022679"/>
    </source>
</evidence>
<feature type="domain" description="Protein kinase" evidence="14">
    <location>
        <begin position="10"/>
        <end position="253"/>
    </location>
</feature>
<feature type="binding site" evidence="11">
    <location>
        <position position="39"/>
    </location>
    <ligand>
        <name>ATP</name>
        <dbReference type="ChEBI" id="CHEBI:30616"/>
    </ligand>
</feature>
<keyword evidence="4 12" id="KW-0723">Serine/threonine-protein kinase</keyword>
<organism evidence="16 17">
    <name type="scientific">Ficus carica</name>
    <name type="common">Common fig</name>
    <dbReference type="NCBI Taxonomy" id="3494"/>
    <lineage>
        <taxon>Eukaryota</taxon>
        <taxon>Viridiplantae</taxon>
        <taxon>Streptophyta</taxon>
        <taxon>Embryophyta</taxon>
        <taxon>Tracheophyta</taxon>
        <taxon>Spermatophyta</taxon>
        <taxon>Magnoliopsida</taxon>
        <taxon>eudicotyledons</taxon>
        <taxon>Gunneridae</taxon>
        <taxon>Pentapetalae</taxon>
        <taxon>rosids</taxon>
        <taxon>fabids</taxon>
        <taxon>Rosales</taxon>
        <taxon>Moraceae</taxon>
        <taxon>Ficeae</taxon>
        <taxon>Ficus</taxon>
    </lineage>
</organism>
<evidence type="ECO:0000256" key="2">
    <source>
        <dbReference type="ARBA" id="ARBA00006234"/>
    </source>
</evidence>
<keyword evidence="7" id="KW-0418">Kinase</keyword>
<evidence type="ECO:0000256" key="12">
    <source>
        <dbReference type="RuleBase" id="RU000304"/>
    </source>
</evidence>
<dbReference type="Pfam" id="PF00069">
    <property type="entry name" value="Pkinase"/>
    <property type="match status" value="1"/>
</dbReference>
<reference evidence="16" key="1">
    <citation type="submission" date="2023-07" db="EMBL/GenBank/DDBJ databases">
        <title>draft genome sequence of fig (Ficus carica).</title>
        <authorList>
            <person name="Takahashi T."/>
            <person name="Nishimura K."/>
        </authorList>
    </citation>
    <scope>NUCLEOTIDE SEQUENCE</scope>
</reference>